<feature type="compositionally biased region" description="Basic residues" evidence="1">
    <location>
        <begin position="179"/>
        <end position="206"/>
    </location>
</feature>
<sequence>MKFFKGDAPPVEDYDKTVSKLLKLGWLSEIFDVESNKSIYEITSTGSEYYFLICIETGYEQLFNGPRLAEGQTEIIVDEIPDLVEEGFVVNAKDGKYLTPIAAEYLYVMINSLGKDIRTKKRGAKAPKSGTMNKIGKYSAMFMRGVQKASEAAQEYDKQSTASTQNFWGNDEDSSKKKSEAKKKKKSEAKKKKKKKSSGKKRRSKN</sequence>
<protein>
    <submittedName>
        <fullName evidence="2">Uncharacterized protein</fullName>
    </submittedName>
</protein>
<dbReference type="AlphaFoldDB" id="A0A383BNJ0"/>
<evidence type="ECO:0000313" key="2">
    <source>
        <dbReference type="EMBL" id="SVE20958.1"/>
    </source>
</evidence>
<dbReference type="EMBL" id="UINC01201565">
    <property type="protein sequence ID" value="SVE20958.1"/>
    <property type="molecule type" value="Genomic_DNA"/>
</dbReference>
<organism evidence="2">
    <name type="scientific">marine metagenome</name>
    <dbReference type="NCBI Taxonomy" id="408172"/>
    <lineage>
        <taxon>unclassified sequences</taxon>
        <taxon>metagenomes</taxon>
        <taxon>ecological metagenomes</taxon>
    </lineage>
</organism>
<feature type="compositionally biased region" description="Polar residues" evidence="1">
    <location>
        <begin position="159"/>
        <end position="168"/>
    </location>
</feature>
<evidence type="ECO:0000256" key="1">
    <source>
        <dbReference type="SAM" id="MobiDB-lite"/>
    </source>
</evidence>
<feature type="region of interest" description="Disordered" evidence="1">
    <location>
        <begin position="152"/>
        <end position="206"/>
    </location>
</feature>
<proteinExistence type="predicted"/>
<name>A0A383BNJ0_9ZZZZ</name>
<accession>A0A383BNJ0</accession>
<reference evidence="2" key="1">
    <citation type="submission" date="2018-05" db="EMBL/GenBank/DDBJ databases">
        <authorList>
            <person name="Lanie J.A."/>
            <person name="Ng W.-L."/>
            <person name="Kazmierczak K.M."/>
            <person name="Andrzejewski T.M."/>
            <person name="Davidsen T.M."/>
            <person name="Wayne K.J."/>
            <person name="Tettelin H."/>
            <person name="Glass J.I."/>
            <person name="Rusch D."/>
            <person name="Podicherti R."/>
            <person name="Tsui H.-C.T."/>
            <person name="Winkler M.E."/>
        </authorList>
    </citation>
    <scope>NUCLEOTIDE SEQUENCE</scope>
</reference>
<gene>
    <name evidence="2" type="ORF">METZ01_LOCUS473812</name>
</gene>